<dbReference type="Gene3D" id="2.60.270.20">
    <property type="entry name" value="Cytolysin/lectin"/>
    <property type="match status" value="1"/>
</dbReference>
<reference evidence="6" key="1">
    <citation type="submission" date="2025-08" db="UniProtKB">
        <authorList>
            <consortium name="Ensembl"/>
        </authorList>
    </citation>
    <scope>IDENTIFICATION</scope>
</reference>
<dbReference type="GO" id="GO:0051715">
    <property type="term" value="P:cytolysis in another organism"/>
    <property type="evidence" value="ECO:0007669"/>
    <property type="project" value="InterPro"/>
</dbReference>
<keyword evidence="7" id="KW-1185">Reference proteome</keyword>
<dbReference type="InterPro" id="IPR015926">
    <property type="entry name" value="Cytolysin/lectin"/>
</dbReference>
<evidence type="ECO:0000256" key="3">
    <source>
        <dbReference type="ARBA" id="ARBA00022537"/>
    </source>
</evidence>
<dbReference type="GO" id="GO:0044218">
    <property type="term" value="C:other organism cell membrane"/>
    <property type="evidence" value="ECO:0007669"/>
    <property type="project" value="UniProtKB-KW"/>
</dbReference>
<keyword evidence="4" id="KW-0472">Membrane</keyword>
<dbReference type="Ensembl" id="ENSACIT00000017188.1">
    <property type="protein sequence ID" value="ENSACIP00000016735.1"/>
    <property type="gene ID" value="ENSACIG00000013038.1"/>
</dbReference>
<dbReference type="InterPro" id="IPR009104">
    <property type="entry name" value="Anemon_actinoporin-like"/>
</dbReference>
<reference evidence="6" key="2">
    <citation type="submission" date="2025-09" db="UniProtKB">
        <authorList>
            <consortium name="Ensembl"/>
        </authorList>
    </citation>
    <scope>IDENTIFICATION</scope>
</reference>
<dbReference type="PANTHER" id="PTHR40388:SF1">
    <property type="entry name" value="BRYOPORIN"/>
    <property type="match status" value="1"/>
</dbReference>
<proteinExistence type="predicted"/>
<evidence type="ECO:0000256" key="4">
    <source>
        <dbReference type="ARBA" id="ARBA00023298"/>
    </source>
</evidence>
<name>A0A3Q0S8D9_AMPCI</name>
<dbReference type="GO" id="GO:0042151">
    <property type="term" value="C:nematocyst"/>
    <property type="evidence" value="ECO:0007669"/>
    <property type="project" value="UniProtKB-SubCell"/>
</dbReference>
<sequence>MVDKVGAAAGIASVAVGLSPAISETLTHRQCTIEIINQSNIYSLCDPSIMYIEHGMCTIPPSPFIGSLKTDSIHFIKTPNAAYGSVAVFTYKLKQSSSPLENSPKEKLALMFSVPFSFAEYSNYYAVGIFPESQNCDRALYLKMYYETEDQFKRKKANELIEPFIIHEGSDVIIRAAMSDAYQPIIKLHVADK</sequence>
<dbReference type="GO" id="GO:0015267">
    <property type="term" value="F:channel activity"/>
    <property type="evidence" value="ECO:0007669"/>
    <property type="project" value="InterPro"/>
</dbReference>
<evidence type="ECO:0000313" key="6">
    <source>
        <dbReference type="Ensembl" id="ENSACIP00000016735.1"/>
    </source>
</evidence>
<dbReference type="PANTHER" id="PTHR40388">
    <property type="entry name" value="BRYOPORIN"/>
    <property type="match status" value="1"/>
</dbReference>
<evidence type="ECO:0000256" key="5">
    <source>
        <dbReference type="ARBA" id="ARBA00023331"/>
    </source>
</evidence>
<dbReference type="InterPro" id="IPR050677">
    <property type="entry name" value="Actinoporin_PFT"/>
</dbReference>
<keyword evidence="3" id="KW-1052">Target cell membrane</keyword>
<keyword evidence="5" id="KW-0166">Nematocyst</keyword>
<evidence type="ECO:0000256" key="1">
    <source>
        <dbReference type="ARBA" id="ARBA00004175"/>
    </source>
</evidence>
<dbReference type="Proteomes" id="UP000261340">
    <property type="component" value="Unplaced"/>
</dbReference>
<evidence type="ECO:0000256" key="2">
    <source>
        <dbReference type="ARBA" id="ARBA00004532"/>
    </source>
</evidence>
<comment type="subcellular location">
    <subcellularLocation>
        <location evidence="2">Nematocyst</location>
    </subcellularLocation>
    <subcellularLocation>
        <location evidence="1">Target cell membrane</location>
    </subcellularLocation>
</comment>
<dbReference type="AlphaFoldDB" id="A0A3Q0S8D9"/>
<dbReference type="GO" id="GO:0006812">
    <property type="term" value="P:monoatomic cation transport"/>
    <property type="evidence" value="ECO:0007669"/>
    <property type="project" value="InterPro"/>
</dbReference>
<organism evidence="6 7">
    <name type="scientific">Amphilophus citrinellus</name>
    <name type="common">Midas cichlid</name>
    <name type="synonym">Cichlasoma citrinellum</name>
    <dbReference type="NCBI Taxonomy" id="61819"/>
    <lineage>
        <taxon>Eukaryota</taxon>
        <taxon>Metazoa</taxon>
        <taxon>Chordata</taxon>
        <taxon>Craniata</taxon>
        <taxon>Vertebrata</taxon>
        <taxon>Euteleostomi</taxon>
        <taxon>Actinopterygii</taxon>
        <taxon>Neopterygii</taxon>
        <taxon>Teleostei</taxon>
        <taxon>Neoteleostei</taxon>
        <taxon>Acanthomorphata</taxon>
        <taxon>Ovalentaria</taxon>
        <taxon>Cichlomorphae</taxon>
        <taxon>Cichliformes</taxon>
        <taxon>Cichlidae</taxon>
        <taxon>New World cichlids</taxon>
        <taxon>Cichlasomatinae</taxon>
        <taxon>Heroini</taxon>
        <taxon>Amphilophus</taxon>
    </lineage>
</organism>
<protein>
    <submittedName>
        <fullName evidence="6">Uncharacterized protein</fullName>
    </submittedName>
</protein>
<dbReference type="GO" id="GO:0046931">
    <property type="term" value="P:pore complex assembly"/>
    <property type="evidence" value="ECO:0007669"/>
    <property type="project" value="InterPro"/>
</dbReference>
<accession>A0A3Q0S8D9</accession>
<dbReference type="Pfam" id="PF06369">
    <property type="entry name" value="Anemone_cytotox"/>
    <property type="match status" value="1"/>
</dbReference>
<dbReference type="SUPFAM" id="SSF63724">
    <property type="entry name" value="Cytolysin/lectin"/>
    <property type="match status" value="1"/>
</dbReference>
<dbReference type="STRING" id="61819.ENSACIP00000016735"/>
<dbReference type="GeneTree" id="ENSGT00940000164286"/>
<dbReference type="GO" id="GO:0046930">
    <property type="term" value="C:pore complex"/>
    <property type="evidence" value="ECO:0007669"/>
    <property type="project" value="InterPro"/>
</dbReference>
<keyword evidence="4" id="KW-1053">Target membrane</keyword>
<evidence type="ECO:0000313" key="7">
    <source>
        <dbReference type="Proteomes" id="UP000261340"/>
    </source>
</evidence>